<reference evidence="2 3" key="1">
    <citation type="submission" date="2020-04" db="EMBL/GenBank/DDBJ databases">
        <title>Ferrimonas sp. S7 isolated from sea water.</title>
        <authorList>
            <person name="Bae S.S."/>
            <person name="Baek K."/>
        </authorList>
    </citation>
    <scope>NUCLEOTIDE SEQUENCE [LARGE SCALE GENOMIC DNA]</scope>
    <source>
        <strain evidence="2 3">S7</strain>
    </source>
</reference>
<feature type="transmembrane region" description="Helical" evidence="1">
    <location>
        <begin position="32"/>
        <end position="49"/>
    </location>
</feature>
<evidence type="ECO:0000313" key="2">
    <source>
        <dbReference type="EMBL" id="QIZ77538.1"/>
    </source>
</evidence>
<dbReference type="Proteomes" id="UP000501602">
    <property type="component" value="Chromosome"/>
</dbReference>
<protein>
    <submittedName>
        <fullName evidence="2">Uncharacterized protein</fullName>
    </submittedName>
</protein>
<keyword evidence="3" id="KW-1185">Reference proteome</keyword>
<gene>
    <name evidence="2" type="ORF">HER31_11940</name>
</gene>
<evidence type="ECO:0000313" key="3">
    <source>
        <dbReference type="Proteomes" id="UP000501602"/>
    </source>
</evidence>
<organism evidence="2 3">
    <name type="scientific">Ferrimonas lipolytica</name>
    <dbReference type="NCBI Taxonomy" id="2724191"/>
    <lineage>
        <taxon>Bacteria</taxon>
        <taxon>Pseudomonadati</taxon>
        <taxon>Pseudomonadota</taxon>
        <taxon>Gammaproteobacteria</taxon>
        <taxon>Alteromonadales</taxon>
        <taxon>Ferrimonadaceae</taxon>
        <taxon>Ferrimonas</taxon>
    </lineage>
</organism>
<feature type="transmembrane region" description="Helical" evidence="1">
    <location>
        <begin position="100"/>
        <end position="120"/>
    </location>
</feature>
<feature type="transmembrane region" description="Helical" evidence="1">
    <location>
        <begin position="7"/>
        <end position="26"/>
    </location>
</feature>
<sequence length="128" mass="13995">MKYKIAVFIQALFSLIGLALITVSGFNSIKSTLIYFVLYVLIPAYGAYGSCVKSRIAIAISLFFFVSQSIRSVSDSSVIPYIAPLALSFPFGDFSNGQGYLIDFFAIFMALFLGWLLKAISCSSTPLK</sequence>
<dbReference type="RefSeq" id="WP_168660798.1">
    <property type="nucleotide sequence ID" value="NZ_CP051180.1"/>
</dbReference>
<evidence type="ECO:0000256" key="1">
    <source>
        <dbReference type="SAM" id="Phobius"/>
    </source>
</evidence>
<dbReference type="EMBL" id="CP051180">
    <property type="protein sequence ID" value="QIZ77538.1"/>
    <property type="molecule type" value="Genomic_DNA"/>
</dbReference>
<keyword evidence="1" id="KW-0812">Transmembrane</keyword>
<accession>A0A6H1UFD8</accession>
<dbReference type="AlphaFoldDB" id="A0A6H1UFD8"/>
<keyword evidence="1" id="KW-0472">Membrane</keyword>
<dbReference type="KEGG" id="fes:HER31_11940"/>
<feature type="transmembrane region" description="Helical" evidence="1">
    <location>
        <begin position="56"/>
        <end position="74"/>
    </location>
</feature>
<name>A0A6H1UFD8_9GAMM</name>
<keyword evidence="1" id="KW-1133">Transmembrane helix</keyword>
<proteinExistence type="predicted"/>